<reference evidence="3 4" key="1">
    <citation type="submission" date="2020-04" db="EMBL/GenBank/DDBJ databases">
        <title>Nesterenkonia sp. nov., isolated from marine sediment.</title>
        <authorList>
            <person name="Zhang G."/>
        </authorList>
    </citation>
    <scope>NUCLEOTIDE SEQUENCE [LARGE SCALE GENOMIC DNA]</scope>
    <source>
        <strain evidence="3 4">MY13</strain>
    </source>
</reference>
<dbReference type="EMBL" id="JABAHY010000004">
    <property type="protein sequence ID" value="NLS09665.1"/>
    <property type="molecule type" value="Genomic_DNA"/>
</dbReference>
<evidence type="ECO:0000259" key="2">
    <source>
        <dbReference type="Pfam" id="PF03807"/>
    </source>
</evidence>
<dbReference type="PANTHER" id="PTHR14239:SF0">
    <property type="entry name" value="F420-DEPENDENT NADP REDUCTASE"/>
    <property type="match status" value="1"/>
</dbReference>
<evidence type="ECO:0000313" key="3">
    <source>
        <dbReference type="EMBL" id="NLS09665.1"/>
    </source>
</evidence>
<dbReference type="GO" id="GO:0015677">
    <property type="term" value="P:copper ion import"/>
    <property type="evidence" value="ECO:0007669"/>
    <property type="project" value="TreeGrafter"/>
</dbReference>
<feature type="domain" description="Pyrroline-5-carboxylate reductase catalytic N-terminal" evidence="2">
    <location>
        <begin position="12"/>
        <end position="105"/>
    </location>
</feature>
<dbReference type="RefSeq" id="WP_168887151.1">
    <property type="nucleotide sequence ID" value="NZ_JABAHY010000004.1"/>
</dbReference>
<keyword evidence="1" id="KW-0560">Oxidoreductase</keyword>
<sequence length="224" mass="24308">MSERSRDEPAPTIGILGAGRAGTAFARALLRAEVAVDICSTRPPKALRHHLKIYAPGANPVWPEEVAEGTRRNGPGIVILAVPQEELDEIEPEWVAGTILVDATNTWDDELLPGWLQGAVDEQLPTSMAIAGRFGRARVVKALNHIGHHDFDESADPQMPVGQRRAVALAADDDDARARVMALLVRIGFDPVSVGALPAGKIMEPDGPLFNRPLRREDILKYAR</sequence>
<keyword evidence="4" id="KW-1185">Reference proteome</keyword>
<dbReference type="GO" id="GO:0005886">
    <property type="term" value="C:plasma membrane"/>
    <property type="evidence" value="ECO:0007669"/>
    <property type="project" value="TreeGrafter"/>
</dbReference>
<comment type="caution">
    <text evidence="3">The sequence shown here is derived from an EMBL/GenBank/DDBJ whole genome shotgun (WGS) entry which is preliminary data.</text>
</comment>
<dbReference type="GO" id="GO:0008823">
    <property type="term" value="F:cupric reductase (NADH) activity"/>
    <property type="evidence" value="ECO:0007669"/>
    <property type="project" value="TreeGrafter"/>
</dbReference>
<accession>A0A7X8TIZ8</accession>
<evidence type="ECO:0000256" key="1">
    <source>
        <dbReference type="ARBA" id="ARBA00023002"/>
    </source>
</evidence>
<dbReference type="SUPFAM" id="SSF51735">
    <property type="entry name" value="NAD(P)-binding Rossmann-fold domains"/>
    <property type="match status" value="1"/>
</dbReference>
<protein>
    <submittedName>
        <fullName evidence="3">NAD(P)-binding domain-containing protein</fullName>
    </submittedName>
</protein>
<dbReference type="Pfam" id="PF03807">
    <property type="entry name" value="F420_oxidored"/>
    <property type="match status" value="1"/>
</dbReference>
<name>A0A7X8TIZ8_9MICC</name>
<dbReference type="InterPro" id="IPR051267">
    <property type="entry name" value="STEAP_metalloreductase"/>
</dbReference>
<organism evidence="3 4">
    <name type="scientific">Nesterenkonia sedimenti</name>
    <dbReference type="NCBI Taxonomy" id="1463632"/>
    <lineage>
        <taxon>Bacteria</taxon>
        <taxon>Bacillati</taxon>
        <taxon>Actinomycetota</taxon>
        <taxon>Actinomycetes</taxon>
        <taxon>Micrococcales</taxon>
        <taxon>Micrococcaceae</taxon>
        <taxon>Nesterenkonia</taxon>
    </lineage>
</organism>
<evidence type="ECO:0000313" key="4">
    <source>
        <dbReference type="Proteomes" id="UP000523139"/>
    </source>
</evidence>
<dbReference type="GO" id="GO:0052851">
    <property type="term" value="F:ferric-chelate reductase (NADPH) activity"/>
    <property type="evidence" value="ECO:0007669"/>
    <property type="project" value="TreeGrafter"/>
</dbReference>
<proteinExistence type="predicted"/>
<dbReference type="AlphaFoldDB" id="A0A7X8TIZ8"/>
<dbReference type="Gene3D" id="3.40.50.720">
    <property type="entry name" value="NAD(P)-binding Rossmann-like Domain"/>
    <property type="match status" value="1"/>
</dbReference>
<dbReference type="InterPro" id="IPR036291">
    <property type="entry name" value="NAD(P)-bd_dom_sf"/>
</dbReference>
<dbReference type="InterPro" id="IPR028939">
    <property type="entry name" value="P5C_Rdtase_cat_N"/>
</dbReference>
<dbReference type="PANTHER" id="PTHR14239">
    <property type="entry name" value="DUDULIN-RELATED"/>
    <property type="match status" value="1"/>
</dbReference>
<gene>
    <name evidence="3" type="ORF">HGQ17_06525</name>
</gene>
<dbReference type="Proteomes" id="UP000523139">
    <property type="component" value="Unassembled WGS sequence"/>
</dbReference>